<comment type="caution">
    <text evidence="1">The sequence shown here is derived from an EMBL/GenBank/DDBJ whole genome shotgun (WGS) entry which is preliminary data.</text>
</comment>
<organism evidence="1 2">
    <name type="scientific">Dallia pectoralis</name>
    <name type="common">Alaska blackfish</name>
    <dbReference type="NCBI Taxonomy" id="75939"/>
    <lineage>
        <taxon>Eukaryota</taxon>
        <taxon>Metazoa</taxon>
        <taxon>Chordata</taxon>
        <taxon>Craniata</taxon>
        <taxon>Vertebrata</taxon>
        <taxon>Euteleostomi</taxon>
        <taxon>Actinopterygii</taxon>
        <taxon>Neopterygii</taxon>
        <taxon>Teleostei</taxon>
        <taxon>Protacanthopterygii</taxon>
        <taxon>Esociformes</taxon>
        <taxon>Umbridae</taxon>
        <taxon>Dallia</taxon>
    </lineage>
</organism>
<reference evidence="1" key="1">
    <citation type="submission" date="2021-05" db="EMBL/GenBank/DDBJ databases">
        <authorList>
            <person name="Pan Q."/>
            <person name="Jouanno E."/>
            <person name="Zahm M."/>
            <person name="Klopp C."/>
            <person name="Cabau C."/>
            <person name="Louis A."/>
            <person name="Berthelot C."/>
            <person name="Parey E."/>
            <person name="Roest Crollius H."/>
            <person name="Montfort J."/>
            <person name="Robinson-Rechavi M."/>
            <person name="Bouchez O."/>
            <person name="Lampietro C."/>
            <person name="Lopez Roques C."/>
            <person name="Donnadieu C."/>
            <person name="Postlethwait J."/>
            <person name="Bobe J."/>
            <person name="Dillon D."/>
            <person name="Chandos A."/>
            <person name="von Hippel F."/>
            <person name="Guiguen Y."/>
        </authorList>
    </citation>
    <scope>NUCLEOTIDE SEQUENCE</scope>
    <source>
        <strain evidence="1">YG-Jan2019</strain>
    </source>
</reference>
<keyword evidence="2" id="KW-1185">Reference proteome</keyword>
<protein>
    <submittedName>
        <fullName evidence="1">Uncharacterized protein</fullName>
    </submittedName>
</protein>
<dbReference type="Proteomes" id="UP001157502">
    <property type="component" value="Chromosome 2"/>
</dbReference>
<dbReference type="EMBL" id="CM055729">
    <property type="protein sequence ID" value="KAJ8015392.1"/>
    <property type="molecule type" value="Genomic_DNA"/>
</dbReference>
<gene>
    <name evidence="1" type="ORF">DPEC_G00025650</name>
</gene>
<evidence type="ECO:0000313" key="2">
    <source>
        <dbReference type="Proteomes" id="UP001157502"/>
    </source>
</evidence>
<accession>A0ACC2HHF8</accession>
<proteinExistence type="predicted"/>
<sequence>MQLGSPACSPTHLDVSKIVLLYNKLLVMDNAATTLEKDLRDFTKQADVEVHRFLSQPRHPNVLDYDNLIKALNDKCYAIEKMSYVFRCLRTDLQLNVSMPTSQLDILFQPGLSRERGFMKWSEVLKFGPLLQNVLMAGTITKAVQMLSLQQLRISSLSSSCSQYADIQEDVYICSKSSSSSLNKQFVSSANQDQTQYKQANQGMIQNKQENICKENTHHPNTAECHPSQLKENFTPISNKALSTTNRGLYAPDKLLPVLSNKIATQNTALAPPQQHPGSDVVGVQHQKQTSSQLMHFLRIKGKKEIMREYTTFSDRVVFCQHTTSSSTSITLATTSEPLKETATNVLESSCDILTGRSCKLSDNQLKQYAPVFTVKRAESGGYLRYSCIIATETELWDIGDILTEATQSLPFSDVINTIGSRMAAAVPSFQSAGEISNLSLHQTNPSNDSLQNTDRDVLENVLEEINTDCQTLDVGRLQNSSFLSPGNQLGVIPEFQIRKFEEMAVTVSHVVNPGNFCIKHADADLQLEHLSADLEGSSSLADQMCIPDIGTYVMAWFPQQERWCRAEVAKICGMSRDKNAVQVEVRRLDYGDTSCLSLRNIKKLSPAMTSLPFQSIQVALANVSPVDGCSWSQMSVSWFRDMVGNRTLYVRLYAQGEGDLPRVELFMEKGKMGSMRRGASLSMRLAMNGHAKHNKLRNQGCKMSSAQERTKKRESMWNKHLISCYTQNKKCLG</sequence>
<evidence type="ECO:0000313" key="1">
    <source>
        <dbReference type="EMBL" id="KAJ8015392.1"/>
    </source>
</evidence>
<name>A0ACC2HHF8_DALPE</name>